<dbReference type="Gramene" id="KGN51935">
    <property type="protein sequence ID" value="KGN51935"/>
    <property type="gene ID" value="Csa_5G606270"/>
</dbReference>
<dbReference type="Proteomes" id="UP000029981">
    <property type="component" value="Chromosome 5"/>
</dbReference>
<dbReference type="Gene3D" id="3.40.50.150">
    <property type="entry name" value="Vaccinia Virus protein VP39"/>
    <property type="match status" value="1"/>
</dbReference>
<dbReference type="EMBL" id="CM002926">
    <property type="protein sequence ID" value="KGN51935.1"/>
    <property type="molecule type" value="Genomic_DNA"/>
</dbReference>
<evidence type="ECO:0000313" key="2">
    <source>
        <dbReference type="EMBL" id="KGN51935.1"/>
    </source>
</evidence>
<dbReference type="KEGG" id="csv:101203371"/>
<dbReference type="GO" id="GO:0008757">
    <property type="term" value="F:S-adenosylmethionine-dependent methyltransferase activity"/>
    <property type="evidence" value="ECO:0007669"/>
    <property type="project" value="InterPro"/>
</dbReference>
<dbReference type="STRING" id="3659.A0A0A0KQN5"/>
<evidence type="ECO:0000259" key="1">
    <source>
        <dbReference type="Pfam" id="PF08241"/>
    </source>
</evidence>
<feature type="domain" description="Methyltransferase type 11" evidence="1">
    <location>
        <begin position="147"/>
        <end position="246"/>
    </location>
</feature>
<proteinExistence type="predicted"/>
<dbReference type="PANTHER" id="PTHR45036">
    <property type="entry name" value="METHYLTRANSFERASE LIKE 7B"/>
    <property type="match status" value="1"/>
</dbReference>
<reference evidence="2 3" key="4">
    <citation type="journal article" date="2011" name="BMC Genomics">
        <title>RNA-Seq improves annotation of protein-coding genes in the cucumber genome.</title>
        <authorList>
            <person name="Li Z."/>
            <person name="Zhang Z."/>
            <person name="Yan P."/>
            <person name="Huang S."/>
            <person name="Fei Z."/>
            <person name="Lin K."/>
        </authorList>
    </citation>
    <scope>NUCLEOTIDE SEQUENCE [LARGE SCALE GENOMIC DNA]</scope>
    <source>
        <strain evidence="3">cv. 9930</strain>
    </source>
</reference>
<organism evidence="2 3">
    <name type="scientific">Cucumis sativus</name>
    <name type="common">Cucumber</name>
    <dbReference type="NCBI Taxonomy" id="3659"/>
    <lineage>
        <taxon>Eukaryota</taxon>
        <taxon>Viridiplantae</taxon>
        <taxon>Streptophyta</taxon>
        <taxon>Embryophyta</taxon>
        <taxon>Tracheophyta</taxon>
        <taxon>Spermatophyta</taxon>
        <taxon>Magnoliopsida</taxon>
        <taxon>eudicotyledons</taxon>
        <taxon>Gunneridae</taxon>
        <taxon>Pentapetalae</taxon>
        <taxon>rosids</taxon>
        <taxon>fabids</taxon>
        <taxon>Cucurbitales</taxon>
        <taxon>Cucurbitaceae</taxon>
        <taxon>Benincaseae</taxon>
        <taxon>Cucumis</taxon>
    </lineage>
</organism>
<name>A0A0A0KQN5_CUCSA</name>
<keyword evidence="3" id="KW-1185">Reference proteome</keyword>
<dbReference type="SUPFAM" id="SSF53335">
    <property type="entry name" value="S-adenosyl-L-methionine-dependent methyltransferases"/>
    <property type="match status" value="1"/>
</dbReference>
<dbReference type="AlphaFoldDB" id="A0A0A0KQN5"/>
<protein>
    <recommendedName>
        <fullName evidence="1">Methyltransferase type 11 domain-containing protein</fullName>
    </recommendedName>
</protein>
<dbReference type="OMA" id="DLIAKPW"/>
<evidence type="ECO:0000313" key="3">
    <source>
        <dbReference type="Proteomes" id="UP000029981"/>
    </source>
</evidence>
<reference evidence="2 3" key="3">
    <citation type="journal article" date="2010" name="BMC Genomics">
        <title>Transcriptome sequencing and comparative analysis of cucumber flowers with different sex types.</title>
        <authorList>
            <person name="Guo S."/>
            <person name="Zheng Y."/>
            <person name="Joung J.G."/>
            <person name="Liu S."/>
            <person name="Zhang Z."/>
            <person name="Crasta O.R."/>
            <person name="Sobral B.W."/>
            <person name="Xu Y."/>
            <person name="Huang S."/>
            <person name="Fei Z."/>
        </authorList>
    </citation>
    <scope>NUCLEOTIDE SEQUENCE [LARGE SCALE GENOMIC DNA]</scope>
    <source>
        <strain evidence="3">cv. 9930</strain>
    </source>
</reference>
<dbReference type="OrthoDB" id="416496at2759"/>
<dbReference type="InterPro" id="IPR029063">
    <property type="entry name" value="SAM-dependent_MTases_sf"/>
</dbReference>
<reference evidence="2 3" key="1">
    <citation type="journal article" date="2009" name="Nat. Genet.">
        <title>The genome of the cucumber, Cucumis sativus L.</title>
        <authorList>
            <person name="Huang S."/>
            <person name="Li R."/>
            <person name="Zhang Z."/>
            <person name="Li L."/>
            <person name="Gu X."/>
            <person name="Fan W."/>
            <person name="Lucas W.J."/>
            <person name="Wang X."/>
            <person name="Xie B."/>
            <person name="Ni P."/>
            <person name="Ren Y."/>
            <person name="Zhu H."/>
            <person name="Li J."/>
            <person name="Lin K."/>
            <person name="Jin W."/>
            <person name="Fei Z."/>
            <person name="Li G."/>
            <person name="Staub J."/>
            <person name="Kilian A."/>
            <person name="van der Vossen E.A."/>
            <person name="Wu Y."/>
            <person name="Guo J."/>
            <person name="He J."/>
            <person name="Jia Z."/>
            <person name="Ren Y."/>
            <person name="Tian G."/>
            <person name="Lu Y."/>
            <person name="Ruan J."/>
            <person name="Qian W."/>
            <person name="Wang M."/>
            <person name="Huang Q."/>
            <person name="Li B."/>
            <person name="Xuan Z."/>
            <person name="Cao J."/>
            <person name="Asan"/>
            <person name="Wu Z."/>
            <person name="Zhang J."/>
            <person name="Cai Q."/>
            <person name="Bai Y."/>
            <person name="Zhao B."/>
            <person name="Han Y."/>
            <person name="Li Y."/>
            <person name="Li X."/>
            <person name="Wang S."/>
            <person name="Shi Q."/>
            <person name="Liu S."/>
            <person name="Cho W.K."/>
            <person name="Kim J.Y."/>
            <person name="Xu Y."/>
            <person name="Heller-Uszynska K."/>
            <person name="Miao H."/>
            <person name="Cheng Z."/>
            <person name="Zhang S."/>
            <person name="Wu J."/>
            <person name="Yang Y."/>
            <person name="Kang H."/>
            <person name="Li M."/>
            <person name="Liang H."/>
            <person name="Ren X."/>
            <person name="Shi Z."/>
            <person name="Wen M."/>
            <person name="Jian M."/>
            <person name="Yang H."/>
            <person name="Zhang G."/>
            <person name="Yang Z."/>
            <person name="Chen R."/>
            <person name="Liu S."/>
            <person name="Li J."/>
            <person name="Ma L."/>
            <person name="Liu H."/>
            <person name="Zhou Y."/>
            <person name="Zhao J."/>
            <person name="Fang X."/>
            <person name="Li G."/>
            <person name="Fang L."/>
            <person name="Li Y."/>
            <person name="Liu D."/>
            <person name="Zheng H."/>
            <person name="Zhang Y."/>
            <person name="Qin N."/>
            <person name="Li Z."/>
            <person name="Yang G."/>
            <person name="Yang S."/>
            <person name="Bolund L."/>
            <person name="Kristiansen K."/>
            <person name="Zheng H."/>
            <person name="Li S."/>
            <person name="Zhang X."/>
            <person name="Yang H."/>
            <person name="Wang J."/>
            <person name="Sun R."/>
            <person name="Zhang B."/>
            <person name="Jiang S."/>
            <person name="Wang J."/>
            <person name="Du Y."/>
            <person name="Li S."/>
        </authorList>
    </citation>
    <scope>NUCLEOTIDE SEQUENCE [LARGE SCALE GENOMIC DNA]</scope>
    <source>
        <strain evidence="3">cv. 9930</strain>
    </source>
</reference>
<reference evidence="2 3" key="2">
    <citation type="journal article" date="2009" name="PLoS ONE">
        <title>An integrated genetic and cytogenetic map of the cucumber genome.</title>
        <authorList>
            <person name="Ren Y."/>
            <person name="Zhang Z."/>
            <person name="Liu J."/>
            <person name="Staub J.E."/>
            <person name="Han Y."/>
            <person name="Cheng Z."/>
            <person name="Li X."/>
            <person name="Lu J."/>
            <person name="Miao H."/>
            <person name="Kang H."/>
            <person name="Xie B."/>
            <person name="Gu X."/>
            <person name="Wang X."/>
            <person name="Du Y."/>
            <person name="Jin W."/>
            <person name="Huang S."/>
        </authorList>
    </citation>
    <scope>NUCLEOTIDE SEQUENCE [LARGE SCALE GENOMIC DNA]</scope>
    <source>
        <strain evidence="3">cv. 9930</strain>
    </source>
</reference>
<dbReference type="GO" id="GO:0008168">
    <property type="term" value="F:methyltransferase activity"/>
    <property type="evidence" value="ECO:0000318"/>
    <property type="project" value="GO_Central"/>
</dbReference>
<dbReference type="PANTHER" id="PTHR45036:SF1">
    <property type="entry name" value="METHYLTRANSFERASE LIKE 7A"/>
    <property type="match status" value="1"/>
</dbReference>
<sequence length="317" mass="34965">MNLYTSAPTSAIFPKFNASQHVRSRSSSFYKCAPQSNLESPKRSDLKIEPPFPRLLCQNHSCMCGRRQFIEAAAATSLLPLFPSMASSNPSSDYTDMLNRVHSPKPEWYEDFYASFLANSMKSYEEEIADYKSQMFANLSGKAQKVLEIGIGAGPNLKYYAGDEGVQVYGVDPNQKMEKYAREAAQNAGLPPENFVFKQAVGEAIPLPDASVDAVVGTLVLCSVTNVDMTLKEVKRVLRPGGLYIFVEHVAAKEGTMLRFMQNVLDPLQQIAFDGCHLIRTTGSNIMGAGFSNVDLNMTSISSFAFINPQVYGIAYR</sequence>
<dbReference type="CDD" id="cd02440">
    <property type="entry name" value="AdoMet_MTases"/>
    <property type="match status" value="1"/>
</dbReference>
<dbReference type="InterPro" id="IPR052356">
    <property type="entry name" value="Thiol_S-MT"/>
</dbReference>
<dbReference type="eggNOG" id="KOG4300">
    <property type="taxonomic scope" value="Eukaryota"/>
</dbReference>
<gene>
    <name evidence="2" type="ORF">Csa_5G606270</name>
</gene>
<accession>A0A0A0KQN5</accession>
<dbReference type="Pfam" id="PF08241">
    <property type="entry name" value="Methyltransf_11"/>
    <property type="match status" value="1"/>
</dbReference>
<dbReference type="InterPro" id="IPR013216">
    <property type="entry name" value="Methyltransf_11"/>
</dbReference>